<dbReference type="SUPFAM" id="SSF51215">
    <property type="entry name" value="Regulatory protein AraC"/>
    <property type="match status" value="1"/>
</dbReference>
<evidence type="ECO:0000313" key="6">
    <source>
        <dbReference type="EMBL" id="MEY1661413.1"/>
    </source>
</evidence>
<dbReference type="InterPro" id="IPR037923">
    <property type="entry name" value="HTH-like"/>
</dbReference>
<evidence type="ECO:0000313" key="7">
    <source>
        <dbReference type="Proteomes" id="UP001562065"/>
    </source>
</evidence>
<dbReference type="Gene3D" id="2.60.120.280">
    <property type="entry name" value="Regulatory protein AraC"/>
    <property type="match status" value="1"/>
</dbReference>
<proteinExistence type="predicted"/>
<protein>
    <submittedName>
        <fullName evidence="6">AraC family transcriptional regulator</fullName>
    </submittedName>
</protein>
<evidence type="ECO:0000256" key="4">
    <source>
        <dbReference type="ARBA" id="ARBA00023163"/>
    </source>
</evidence>
<gene>
    <name evidence="6" type="ORF">AB5I84_04540</name>
</gene>
<dbReference type="SUPFAM" id="SSF46689">
    <property type="entry name" value="Homeodomain-like"/>
    <property type="match status" value="2"/>
</dbReference>
<dbReference type="PANTHER" id="PTHR46796">
    <property type="entry name" value="HTH-TYPE TRANSCRIPTIONAL ACTIVATOR RHAS-RELATED"/>
    <property type="match status" value="1"/>
</dbReference>
<comment type="caution">
    <text evidence="6">The sequence shown here is derived from an EMBL/GenBank/DDBJ whole genome shotgun (WGS) entry which is preliminary data.</text>
</comment>
<evidence type="ECO:0000256" key="3">
    <source>
        <dbReference type="ARBA" id="ARBA00023159"/>
    </source>
</evidence>
<keyword evidence="7" id="KW-1185">Reference proteome</keyword>
<keyword evidence="2" id="KW-0238">DNA-binding</keyword>
<accession>A0ABV4AFZ3</accession>
<dbReference type="Proteomes" id="UP001562065">
    <property type="component" value="Unassembled WGS sequence"/>
</dbReference>
<dbReference type="EMBL" id="JBGCUO010000001">
    <property type="protein sequence ID" value="MEY1661413.1"/>
    <property type="molecule type" value="Genomic_DNA"/>
</dbReference>
<reference evidence="6 7" key="1">
    <citation type="submission" date="2024-07" db="EMBL/GenBank/DDBJ databases">
        <authorList>
            <person name="Ren Q."/>
        </authorList>
    </citation>
    <scope>NUCLEOTIDE SEQUENCE [LARGE SCALE GENOMIC DNA]</scope>
    <source>
        <strain evidence="6 7">REN37</strain>
    </source>
</reference>
<dbReference type="InterPro" id="IPR018060">
    <property type="entry name" value="HTH_AraC"/>
</dbReference>
<dbReference type="PRINTS" id="PR00032">
    <property type="entry name" value="HTHARAC"/>
</dbReference>
<dbReference type="PROSITE" id="PS01124">
    <property type="entry name" value="HTH_ARAC_FAMILY_2"/>
    <property type="match status" value="1"/>
</dbReference>
<organism evidence="6 7">
    <name type="scientific">Isoalcanivorax beigongshangi</name>
    <dbReference type="NCBI Taxonomy" id="3238810"/>
    <lineage>
        <taxon>Bacteria</taxon>
        <taxon>Pseudomonadati</taxon>
        <taxon>Pseudomonadota</taxon>
        <taxon>Gammaproteobacteria</taxon>
        <taxon>Oceanospirillales</taxon>
        <taxon>Alcanivoracaceae</taxon>
        <taxon>Isoalcanivorax</taxon>
    </lineage>
</organism>
<keyword evidence="4" id="KW-0804">Transcription</keyword>
<dbReference type="SMART" id="SM00342">
    <property type="entry name" value="HTH_ARAC"/>
    <property type="match status" value="1"/>
</dbReference>
<dbReference type="PANTHER" id="PTHR46796:SF6">
    <property type="entry name" value="ARAC SUBFAMILY"/>
    <property type="match status" value="1"/>
</dbReference>
<keyword evidence="3" id="KW-0010">Activator</keyword>
<dbReference type="Pfam" id="PF02311">
    <property type="entry name" value="AraC_binding"/>
    <property type="match status" value="1"/>
</dbReference>
<dbReference type="Gene3D" id="1.10.10.60">
    <property type="entry name" value="Homeodomain-like"/>
    <property type="match status" value="2"/>
</dbReference>
<keyword evidence="1" id="KW-0805">Transcription regulation</keyword>
<evidence type="ECO:0000259" key="5">
    <source>
        <dbReference type="PROSITE" id="PS01124"/>
    </source>
</evidence>
<dbReference type="PROSITE" id="PS00041">
    <property type="entry name" value="HTH_ARAC_FAMILY_1"/>
    <property type="match status" value="1"/>
</dbReference>
<name>A0ABV4AFZ3_9GAMM</name>
<dbReference type="InterPro" id="IPR020449">
    <property type="entry name" value="Tscrpt_reg_AraC-type_HTH"/>
</dbReference>
<dbReference type="Pfam" id="PF12833">
    <property type="entry name" value="HTH_18"/>
    <property type="match status" value="1"/>
</dbReference>
<dbReference type="CDD" id="cd06986">
    <property type="entry name" value="cupin_MmsR-like_N"/>
    <property type="match status" value="1"/>
</dbReference>
<dbReference type="InterPro" id="IPR018062">
    <property type="entry name" value="HTH_AraC-typ_CS"/>
</dbReference>
<sequence length="298" mass="33026">MNHPGLPAWAETSNWPLTGHGERILLPPELLQALSHHPLSQGLHPLAMGFYPAALGHQMRRPSPADHLVIYCVEGEGWYDTGAHQGTVSAGDLLVLPAGRPHAYGARGESPWSLYWVHLGGPLAARQMAELDPDAASCLGLGLNEQMVQYFHQLLEHTRATTQIDAFLFAAHLCRTLLSYATLLRRRPPAGPRGIDVEALHRYMQAHLDQRLTLEDLAAAAGIESRYQFIRQYRAQTGETPVKAFLRMKVARACYLLDTSDATVADVAAACGFDDPYYFSRVFRSTTGTSPSRYRQRD</sequence>
<evidence type="ECO:0000256" key="2">
    <source>
        <dbReference type="ARBA" id="ARBA00023125"/>
    </source>
</evidence>
<dbReference type="InterPro" id="IPR003313">
    <property type="entry name" value="AraC-bd"/>
</dbReference>
<evidence type="ECO:0000256" key="1">
    <source>
        <dbReference type="ARBA" id="ARBA00023015"/>
    </source>
</evidence>
<dbReference type="InterPro" id="IPR050204">
    <property type="entry name" value="AraC_XylS_family_regulators"/>
</dbReference>
<dbReference type="InterPro" id="IPR009057">
    <property type="entry name" value="Homeodomain-like_sf"/>
</dbReference>
<dbReference type="RefSeq" id="WP_369454670.1">
    <property type="nucleotide sequence ID" value="NZ_JBGCUO010000001.1"/>
</dbReference>
<feature type="domain" description="HTH araC/xylS-type" evidence="5">
    <location>
        <begin position="198"/>
        <end position="297"/>
    </location>
</feature>